<dbReference type="GO" id="GO:0005975">
    <property type="term" value="P:carbohydrate metabolic process"/>
    <property type="evidence" value="ECO:0007669"/>
    <property type="project" value="InterPro"/>
</dbReference>
<evidence type="ECO:0000313" key="2">
    <source>
        <dbReference type="EMBL" id="TMQ56177.1"/>
    </source>
</evidence>
<dbReference type="Proteomes" id="UP000320913">
    <property type="component" value="Unassembled WGS sequence"/>
</dbReference>
<gene>
    <name evidence="2" type="ORF">E6K75_08810</name>
</gene>
<proteinExistence type="predicted"/>
<dbReference type="InterPro" id="IPR002509">
    <property type="entry name" value="NODB_dom"/>
</dbReference>
<protein>
    <submittedName>
        <fullName evidence="2">Polysaccharide deacetylase family protein</fullName>
    </submittedName>
</protein>
<organism evidence="2 3">
    <name type="scientific">Eiseniibacteriota bacterium</name>
    <dbReference type="NCBI Taxonomy" id="2212470"/>
    <lineage>
        <taxon>Bacteria</taxon>
        <taxon>Candidatus Eiseniibacteriota</taxon>
    </lineage>
</organism>
<dbReference type="AlphaFoldDB" id="A0A538SXQ5"/>
<dbReference type="PANTHER" id="PTHR10587">
    <property type="entry name" value="GLYCOSYL TRANSFERASE-RELATED"/>
    <property type="match status" value="1"/>
</dbReference>
<dbReference type="SUPFAM" id="SSF88713">
    <property type="entry name" value="Glycoside hydrolase/deacetylase"/>
    <property type="match status" value="1"/>
</dbReference>
<dbReference type="CDD" id="cd10917">
    <property type="entry name" value="CE4_NodB_like_6s_7s"/>
    <property type="match status" value="1"/>
</dbReference>
<evidence type="ECO:0000313" key="3">
    <source>
        <dbReference type="Proteomes" id="UP000320913"/>
    </source>
</evidence>
<sequence>MTPALVPAIWGAGTAAAISFGWCAYGMFAPNSTLFGRVIGRGPREGRTLFLTFDDGPNPGATDRILEVLEERSVPAAFFVLGRHVRLHPQTASRLARSPHVIGNHTQRHPKLHLRGRRFIEGELRAAHASITDVLERTPRCFRAPHGLRNPAVHSVARELGYDVFGWTLGVWDSSCPGAEKIRARVRRGLRPGAIILLHDGDGYASEGDRAQTAEALDGIIRDARDVGYEFRPLTELMTAVPGAGA</sequence>
<dbReference type="GO" id="GO:0016810">
    <property type="term" value="F:hydrolase activity, acting on carbon-nitrogen (but not peptide) bonds"/>
    <property type="evidence" value="ECO:0007669"/>
    <property type="project" value="InterPro"/>
</dbReference>
<comment type="caution">
    <text evidence="2">The sequence shown here is derived from an EMBL/GenBank/DDBJ whole genome shotgun (WGS) entry which is preliminary data.</text>
</comment>
<dbReference type="Pfam" id="PF01522">
    <property type="entry name" value="Polysacc_deac_1"/>
    <property type="match status" value="1"/>
</dbReference>
<dbReference type="InterPro" id="IPR050248">
    <property type="entry name" value="Polysacc_deacetylase_ArnD"/>
</dbReference>
<accession>A0A538SXQ5</accession>
<feature type="domain" description="NodB homology" evidence="1">
    <location>
        <begin position="47"/>
        <end position="232"/>
    </location>
</feature>
<evidence type="ECO:0000259" key="1">
    <source>
        <dbReference type="PROSITE" id="PS51677"/>
    </source>
</evidence>
<name>A0A538SXQ5_UNCEI</name>
<dbReference type="Gene3D" id="3.20.20.370">
    <property type="entry name" value="Glycoside hydrolase/deacetylase"/>
    <property type="match status" value="1"/>
</dbReference>
<dbReference type="InterPro" id="IPR011330">
    <property type="entry name" value="Glyco_hydro/deAcase_b/a-brl"/>
</dbReference>
<dbReference type="PROSITE" id="PS51677">
    <property type="entry name" value="NODB"/>
    <property type="match status" value="1"/>
</dbReference>
<dbReference type="EMBL" id="VBOV01000225">
    <property type="protein sequence ID" value="TMQ56177.1"/>
    <property type="molecule type" value="Genomic_DNA"/>
</dbReference>
<reference evidence="2 3" key="1">
    <citation type="journal article" date="2019" name="Nat. Microbiol.">
        <title>Mediterranean grassland soil C-N compound turnover is dependent on rainfall and depth, and is mediated by genomically divergent microorganisms.</title>
        <authorList>
            <person name="Diamond S."/>
            <person name="Andeer P.F."/>
            <person name="Li Z."/>
            <person name="Crits-Christoph A."/>
            <person name="Burstein D."/>
            <person name="Anantharaman K."/>
            <person name="Lane K.R."/>
            <person name="Thomas B.C."/>
            <person name="Pan C."/>
            <person name="Northen T.R."/>
            <person name="Banfield J.F."/>
        </authorList>
    </citation>
    <scope>NUCLEOTIDE SEQUENCE [LARGE SCALE GENOMIC DNA]</scope>
    <source>
        <strain evidence="2">WS_5</strain>
    </source>
</reference>